<dbReference type="InParanoid" id="A0A419PKW1"/>
<comment type="caution">
    <text evidence="1">The sequence shown here is derived from an EMBL/GenBank/DDBJ whole genome shotgun (WGS) entry which is preliminary data.</text>
</comment>
<reference evidence="1 2" key="1">
    <citation type="journal article" date="2018" name="Biotechnol. Adv.">
        <title>Improved genomic resources and new bioinformatic workflow for the carcinogenic parasite Clonorchis sinensis: Biotechnological implications.</title>
        <authorList>
            <person name="Wang D."/>
            <person name="Korhonen P.K."/>
            <person name="Gasser R.B."/>
            <person name="Young N.D."/>
        </authorList>
    </citation>
    <scope>NUCLEOTIDE SEQUENCE [LARGE SCALE GENOMIC DNA]</scope>
    <source>
        <strain evidence="1">Cs-k2</strain>
    </source>
</reference>
<gene>
    <name evidence="1" type="ORF">CSKR_100705</name>
</gene>
<dbReference type="OrthoDB" id="10051416at2759"/>
<dbReference type="AlphaFoldDB" id="A0A419PKW1"/>
<evidence type="ECO:0000313" key="1">
    <source>
        <dbReference type="EMBL" id="KAG5444602.1"/>
    </source>
</evidence>
<dbReference type="EMBL" id="NIRI02000056">
    <property type="protein sequence ID" value="KAG5444602.1"/>
    <property type="molecule type" value="Genomic_DNA"/>
</dbReference>
<dbReference type="Proteomes" id="UP000286415">
    <property type="component" value="Unassembled WGS sequence"/>
</dbReference>
<name>A0A419PKW1_CLOSI</name>
<sequence length="139" mass="14910">MGFMFVDHIKLNSVVSLSEILLPNPKSECVAESGHCHGVQRSVESNGALKSRKATNADWKVRGSNPTSASRLPLSRLGQPGSIPALVSPSGGVAVRHRKCATAERFFHCFGAYRGVASLIFRDLTHAMLPCKTTGKCGF</sequence>
<reference evidence="1 2" key="2">
    <citation type="journal article" date="2021" name="Genomics">
        <title>High-quality reference genome for Clonorchis sinensis.</title>
        <authorList>
            <person name="Young N.D."/>
            <person name="Stroehlein A.J."/>
            <person name="Kinkar L."/>
            <person name="Wang T."/>
            <person name="Sohn W.M."/>
            <person name="Chang B.C.H."/>
            <person name="Kaur P."/>
            <person name="Weisz D."/>
            <person name="Dudchenko O."/>
            <person name="Aiden E.L."/>
            <person name="Korhonen P.K."/>
            <person name="Gasser R.B."/>
        </authorList>
    </citation>
    <scope>NUCLEOTIDE SEQUENCE [LARGE SCALE GENOMIC DNA]</scope>
    <source>
        <strain evidence="1">Cs-k2</strain>
    </source>
</reference>
<keyword evidence="2" id="KW-1185">Reference proteome</keyword>
<protein>
    <submittedName>
        <fullName evidence="1">Uncharacterized protein</fullName>
    </submittedName>
</protein>
<proteinExistence type="predicted"/>
<organism evidence="1 2">
    <name type="scientific">Clonorchis sinensis</name>
    <name type="common">Chinese liver fluke</name>
    <dbReference type="NCBI Taxonomy" id="79923"/>
    <lineage>
        <taxon>Eukaryota</taxon>
        <taxon>Metazoa</taxon>
        <taxon>Spiralia</taxon>
        <taxon>Lophotrochozoa</taxon>
        <taxon>Platyhelminthes</taxon>
        <taxon>Trematoda</taxon>
        <taxon>Digenea</taxon>
        <taxon>Opisthorchiida</taxon>
        <taxon>Opisthorchiata</taxon>
        <taxon>Opisthorchiidae</taxon>
        <taxon>Clonorchis</taxon>
    </lineage>
</organism>
<accession>A0A419PKW1</accession>
<evidence type="ECO:0000313" key="2">
    <source>
        <dbReference type="Proteomes" id="UP000286415"/>
    </source>
</evidence>